<sequence length="50" mass="5379">MCETKQQICYSKKAISVAGKLLQFSRGCSMPPPSTGNLTQQAQCLSSKAE</sequence>
<dbReference type="AlphaFoldDB" id="A0A8S2WQS6"/>
<evidence type="ECO:0000313" key="3">
    <source>
        <dbReference type="Proteomes" id="UP000676336"/>
    </source>
</evidence>
<gene>
    <name evidence="2" type="ORF">GIL414_LOCUS33602</name>
    <name evidence="1" type="ORF">SMN809_LOCUS32882</name>
</gene>
<proteinExistence type="predicted"/>
<organism evidence="1 3">
    <name type="scientific">Rotaria magnacalcarata</name>
    <dbReference type="NCBI Taxonomy" id="392030"/>
    <lineage>
        <taxon>Eukaryota</taxon>
        <taxon>Metazoa</taxon>
        <taxon>Spiralia</taxon>
        <taxon>Gnathifera</taxon>
        <taxon>Rotifera</taxon>
        <taxon>Eurotatoria</taxon>
        <taxon>Bdelloidea</taxon>
        <taxon>Philodinida</taxon>
        <taxon>Philodinidae</taxon>
        <taxon>Rotaria</taxon>
    </lineage>
</organism>
<comment type="caution">
    <text evidence="1">The sequence shown here is derived from an EMBL/GenBank/DDBJ whole genome shotgun (WGS) entry which is preliminary data.</text>
</comment>
<evidence type="ECO:0000313" key="1">
    <source>
        <dbReference type="EMBL" id="CAF4454804.1"/>
    </source>
</evidence>
<dbReference type="Proteomes" id="UP000676336">
    <property type="component" value="Unassembled WGS sequence"/>
</dbReference>
<protein>
    <submittedName>
        <fullName evidence="1">Uncharacterized protein</fullName>
    </submittedName>
</protein>
<dbReference type="EMBL" id="CAJOBI010070336">
    <property type="protein sequence ID" value="CAF4454804.1"/>
    <property type="molecule type" value="Genomic_DNA"/>
</dbReference>
<name>A0A8S2WQS6_9BILA</name>
<reference evidence="1" key="1">
    <citation type="submission" date="2021-02" db="EMBL/GenBank/DDBJ databases">
        <authorList>
            <person name="Nowell W R."/>
        </authorList>
    </citation>
    <scope>NUCLEOTIDE SEQUENCE</scope>
</reference>
<dbReference type="Proteomes" id="UP000681720">
    <property type="component" value="Unassembled WGS sequence"/>
</dbReference>
<dbReference type="EMBL" id="CAJOBJ010074987">
    <property type="protein sequence ID" value="CAF4476564.1"/>
    <property type="molecule type" value="Genomic_DNA"/>
</dbReference>
<feature type="non-terminal residue" evidence="1">
    <location>
        <position position="1"/>
    </location>
</feature>
<evidence type="ECO:0000313" key="2">
    <source>
        <dbReference type="EMBL" id="CAF4476564.1"/>
    </source>
</evidence>
<accession>A0A8S2WQS6</accession>